<dbReference type="GO" id="GO:0046872">
    <property type="term" value="F:metal ion binding"/>
    <property type="evidence" value="ECO:0007669"/>
    <property type="project" value="UniProtKB-KW"/>
</dbReference>
<evidence type="ECO:0000259" key="3">
    <source>
        <dbReference type="Pfam" id="PF18073"/>
    </source>
</evidence>
<evidence type="ECO:0000256" key="2">
    <source>
        <dbReference type="SAM" id="MobiDB-lite"/>
    </source>
</evidence>
<name>A0A927C345_9GAMM</name>
<keyword evidence="1" id="KW-0479">Metal-binding</keyword>
<dbReference type="Proteomes" id="UP000610558">
    <property type="component" value="Unassembled WGS sequence"/>
</dbReference>
<dbReference type="InterPro" id="IPR011990">
    <property type="entry name" value="TPR-like_helical_dom_sf"/>
</dbReference>
<accession>A0A927C345</accession>
<dbReference type="Pfam" id="PF18073">
    <property type="entry name" value="Zn_ribbon_LapB"/>
    <property type="match status" value="1"/>
</dbReference>
<proteinExistence type="predicted"/>
<comment type="caution">
    <text evidence="4">The sequence shown here is derived from an EMBL/GenBank/DDBJ whole genome shotgun (WGS) entry which is preliminary data.</text>
</comment>
<evidence type="ECO:0000313" key="4">
    <source>
        <dbReference type="EMBL" id="MBD2859914.1"/>
    </source>
</evidence>
<dbReference type="InterPro" id="IPR041166">
    <property type="entry name" value="Rubredoxin_2"/>
</dbReference>
<dbReference type="AlphaFoldDB" id="A0A927C345"/>
<protein>
    <recommendedName>
        <fullName evidence="3">LapB rubredoxin metal binding domain-containing protein</fullName>
    </recommendedName>
</protein>
<dbReference type="RefSeq" id="WP_190766238.1">
    <property type="nucleotide sequence ID" value="NZ_JACXLD010000008.1"/>
</dbReference>
<dbReference type="Gene3D" id="1.25.40.10">
    <property type="entry name" value="Tetratricopeptide repeat domain"/>
    <property type="match status" value="1"/>
</dbReference>
<gene>
    <name evidence="4" type="ORF">IB286_12965</name>
</gene>
<evidence type="ECO:0000313" key="5">
    <source>
        <dbReference type="Proteomes" id="UP000610558"/>
    </source>
</evidence>
<organism evidence="4 5">
    <name type="scientific">Spongiibacter pelagi</name>
    <dbReference type="NCBI Taxonomy" id="2760804"/>
    <lineage>
        <taxon>Bacteria</taxon>
        <taxon>Pseudomonadati</taxon>
        <taxon>Pseudomonadota</taxon>
        <taxon>Gammaproteobacteria</taxon>
        <taxon>Cellvibrionales</taxon>
        <taxon>Spongiibacteraceae</taxon>
        <taxon>Spongiibacter</taxon>
    </lineage>
</organism>
<evidence type="ECO:0000256" key="1">
    <source>
        <dbReference type="ARBA" id="ARBA00022723"/>
    </source>
</evidence>
<sequence>MLDLSSAFALTLAAVIAGWIMGRFWRWPHVWFGRNEPPNFYQDLSFLFSEEPGPAVMAVIHNLPINIDTLPTHLSLAKLLREKGEIEGATRIHQNLLASESLEADALEEVHFALAEDYISAGLLDRAEIQLLDLLENTLRLREPVLERLQHIYQAEKDWEKAIAVARQRKNTSSSVPAKTGAKPQSSSSQVSRTQRKISHYFCELAESALGGGDMERFDEYLKGAQEADPNNIRASLLLARQTLYSAPQATLNQLHQLMIGRSDYLREILPLYRDAFTRLSTPEHYLSALEGLAEQVASSSLHQEIINQRLQLGLESSASAYFQEALYRRPTVKLLTAFPNLAVADRLALSKAVLEIEKDKPSYRCAHCGFSGQKLHWQCPGCEEWGTIAPIRGKQGD</sequence>
<reference evidence="4" key="1">
    <citation type="submission" date="2020-09" db="EMBL/GenBank/DDBJ databases">
        <authorList>
            <person name="Yoon J.-W."/>
        </authorList>
    </citation>
    <scope>NUCLEOTIDE SEQUENCE</scope>
    <source>
        <strain evidence="4">KMU-158</strain>
    </source>
</reference>
<dbReference type="EMBL" id="JACXLD010000008">
    <property type="protein sequence ID" value="MBD2859914.1"/>
    <property type="molecule type" value="Genomic_DNA"/>
</dbReference>
<keyword evidence="5" id="KW-1185">Reference proteome</keyword>
<feature type="domain" description="LapB rubredoxin metal binding" evidence="3">
    <location>
        <begin position="364"/>
        <end position="391"/>
    </location>
</feature>
<feature type="region of interest" description="Disordered" evidence="2">
    <location>
        <begin position="170"/>
        <end position="193"/>
    </location>
</feature>